<sequence length="454" mass="49107" precursor="true">MMRPRFLILVMLLTFSAVPSLADEAPLKVAPFTVDVTPPIGAPLAYNPMERAGNSLWLKGMVFVTDEKPVVVVAVDWIGIGGEGNTRFREAIARAVGTTTERVTVHALHQHDAPRLDWGVEEILAGQGLSGKMFDVAFAREVMQKTAAAAKAAVDKAQPVTHIGLGQAKVEKVASNRRILGPDGKVKHMRFTATKDPKIRAFPDGTIDPLLKSISFYDGDKLLSVITYYATHPQSYYRTGAADTDFPGMSRILREDALEVPHIHFNGAGGNIGAGKYNDGAHDNRLRLAGRLANGMQRAFEATEKFPVTDETFGWETVPVSLPLADHLDEEKLRATVTDESAKPAARVAAAHDLSMLQRTRAGATIDIACLTLGKARVLHMPGELFVEYQLNAAKLRPDLFVAMAAYGDYSPGYIGTEEAYGQGGYETSPRASNTAPEVEGVLMGAVRKLLGVE</sequence>
<reference evidence="2 3" key="1">
    <citation type="submission" date="2019-02" db="EMBL/GenBank/DDBJ databases">
        <title>Deep-cultivation of Planctomycetes and their phenomic and genomic characterization uncovers novel biology.</title>
        <authorList>
            <person name="Wiegand S."/>
            <person name="Jogler M."/>
            <person name="Boedeker C."/>
            <person name="Pinto D."/>
            <person name="Vollmers J."/>
            <person name="Rivas-Marin E."/>
            <person name="Kohn T."/>
            <person name="Peeters S.H."/>
            <person name="Heuer A."/>
            <person name="Rast P."/>
            <person name="Oberbeckmann S."/>
            <person name="Bunk B."/>
            <person name="Jeske O."/>
            <person name="Meyerdierks A."/>
            <person name="Storesund J.E."/>
            <person name="Kallscheuer N."/>
            <person name="Luecker S."/>
            <person name="Lage O.M."/>
            <person name="Pohl T."/>
            <person name="Merkel B.J."/>
            <person name="Hornburger P."/>
            <person name="Mueller R.-W."/>
            <person name="Bruemmer F."/>
            <person name="Labrenz M."/>
            <person name="Spormann A.M."/>
            <person name="Op den Camp H."/>
            <person name="Overmann J."/>
            <person name="Amann R."/>
            <person name="Jetten M.S.M."/>
            <person name="Mascher T."/>
            <person name="Medema M.H."/>
            <person name="Devos D.P."/>
            <person name="Kaster A.-K."/>
            <person name="Ovreas L."/>
            <person name="Rohde M."/>
            <person name="Galperin M.Y."/>
            <person name="Jogler C."/>
        </authorList>
    </citation>
    <scope>NUCLEOTIDE SEQUENCE [LARGE SCALE GENOMIC DNA]</scope>
    <source>
        <strain evidence="2 3">Mal52</strain>
    </source>
</reference>
<accession>A0A517ZI99</accession>
<dbReference type="RefSeq" id="WP_197534631.1">
    <property type="nucleotide sequence ID" value="NZ_CP036276.1"/>
</dbReference>
<evidence type="ECO:0008006" key="4">
    <source>
        <dbReference type="Google" id="ProtNLM"/>
    </source>
</evidence>
<keyword evidence="3" id="KW-1185">Reference proteome</keyword>
<keyword evidence="1" id="KW-0732">Signal</keyword>
<evidence type="ECO:0000313" key="2">
    <source>
        <dbReference type="EMBL" id="QDU42195.1"/>
    </source>
</evidence>
<feature type="signal peptide" evidence="1">
    <location>
        <begin position="1"/>
        <end position="22"/>
    </location>
</feature>
<protein>
    <recommendedName>
        <fullName evidence="4">Neutral/alkaline non-lysosomal ceramidase</fullName>
    </recommendedName>
</protein>
<gene>
    <name evidence="2" type="ORF">Mal52_06500</name>
</gene>
<dbReference type="KEGG" id="sdyn:Mal52_06500"/>
<organism evidence="2 3">
    <name type="scientific">Symmachiella dynata</name>
    <dbReference type="NCBI Taxonomy" id="2527995"/>
    <lineage>
        <taxon>Bacteria</taxon>
        <taxon>Pseudomonadati</taxon>
        <taxon>Planctomycetota</taxon>
        <taxon>Planctomycetia</taxon>
        <taxon>Planctomycetales</taxon>
        <taxon>Planctomycetaceae</taxon>
        <taxon>Symmachiella</taxon>
    </lineage>
</organism>
<proteinExistence type="predicted"/>
<evidence type="ECO:0000313" key="3">
    <source>
        <dbReference type="Proteomes" id="UP000319383"/>
    </source>
</evidence>
<evidence type="ECO:0000256" key="1">
    <source>
        <dbReference type="SAM" id="SignalP"/>
    </source>
</evidence>
<dbReference type="EMBL" id="CP036276">
    <property type="protein sequence ID" value="QDU42195.1"/>
    <property type="molecule type" value="Genomic_DNA"/>
</dbReference>
<dbReference type="Proteomes" id="UP000319383">
    <property type="component" value="Chromosome"/>
</dbReference>
<dbReference type="AlphaFoldDB" id="A0A517ZI99"/>
<feature type="chain" id="PRO_5021991596" description="Neutral/alkaline non-lysosomal ceramidase" evidence="1">
    <location>
        <begin position="23"/>
        <end position="454"/>
    </location>
</feature>
<name>A0A517ZI99_9PLAN</name>